<feature type="transmembrane region" description="Helical" evidence="2">
    <location>
        <begin position="611"/>
        <end position="630"/>
    </location>
</feature>
<feature type="transmembrane region" description="Helical" evidence="2">
    <location>
        <begin position="476"/>
        <end position="495"/>
    </location>
</feature>
<feature type="transmembrane region" description="Helical" evidence="2">
    <location>
        <begin position="206"/>
        <end position="226"/>
    </location>
</feature>
<feature type="transmembrane region" description="Helical" evidence="2">
    <location>
        <begin position="343"/>
        <end position="365"/>
    </location>
</feature>
<feature type="transmembrane region" description="Helical" evidence="2">
    <location>
        <begin position="127"/>
        <end position="144"/>
    </location>
</feature>
<name>A0A6L5GCE2_9ACTN</name>
<feature type="transmembrane region" description="Helical" evidence="2">
    <location>
        <begin position="259"/>
        <end position="282"/>
    </location>
</feature>
<dbReference type="NCBIfam" id="NF047321">
    <property type="entry name" value="SCO7613_CTERM"/>
    <property type="match status" value="1"/>
</dbReference>
<feature type="transmembrane region" description="Helical" evidence="2">
    <location>
        <begin position="639"/>
        <end position="659"/>
    </location>
</feature>
<feature type="transmembrane region" description="Helical" evidence="2">
    <location>
        <begin position="64"/>
        <end position="84"/>
    </location>
</feature>
<keyword evidence="2" id="KW-1133">Transmembrane helix</keyword>
<keyword evidence="2" id="KW-0812">Transmembrane</keyword>
<evidence type="ECO:0000256" key="1">
    <source>
        <dbReference type="SAM" id="MobiDB-lite"/>
    </source>
</evidence>
<feature type="transmembrane region" description="Helical" evidence="2">
    <location>
        <begin position="451"/>
        <end position="469"/>
    </location>
</feature>
<feature type="transmembrane region" description="Helical" evidence="2">
    <location>
        <begin position="288"/>
        <end position="305"/>
    </location>
</feature>
<feature type="transmembrane region" description="Helical" evidence="2">
    <location>
        <begin position="585"/>
        <end position="605"/>
    </location>
</feature>
<evidence type="ECO:0000256" key="2">
    <source>
        <dbReference type="SAM" id="Phobius"/>
    </source>
</evidence>
<feature type="transmembrane region" description="Helical" evidence="2">
    <location>
        <begin position="715"/>
        <end position="732"/>
    </location>
</feature>
<sequence length="750" mass="75289">MHQPPAAQSTSERVPPQSAPPEPGRRAEVTARSVQIVLLSLGGLLLTSGIIVFTAVAWRQLGDGGRLTILAGATGLLMAVPFALTRFRLWATAETLAATATLALWCSALAGYYLYLPGGTGLTALPVARWTGAVLAAAALYRVAARVSAPAWAMLPLAATGAAFAAFGDALEAALHMVAIGVLLAGAAWTVKAAPTRHAGSDQWSARVLLAGGITAVFLAGLRAAFGLDAELLPATAATACLLAAGCMLATAHARFSGAAVSATTVLAAAAAALTTAAWVLAFRSEEPLLAVPAFGLATVAIILFSSWTDPNGHERLPLGASAAAVIASLAVLGAVTTGAFELTAFAAAAGLALACAPIFPAALADGLRAGACTIGIAVLAWCTTAAVAAVPVAFGAEPNALLRWEIPVIAAASAIAVPLLRAGRRRDYLAFVGAVAVLGAGALIEAPGAPAASFALVTAAAMVVAFTSPGAVRRATAWTAVYPWLTATALAAFYRVETNDVNAGPALVLAAGAASALLAAAHIGRGGADRRWAKALAHITIAATLVWLTGTAIVDGLTVYAPLGFTAYACGLAAAALANRGAGLGNALGSCGSLVAAVLLFAAYSGATAVEWYTVPPAAVLAGLGLWLLHRDAATGSWLALGPALAVGLGPSLVIALGPDGHPWRRLAVGAVAVLVLLVGANRRWQSPLVLASIVLTALAVNEIALVWSLVPKWIPLSAGGAILIAAGATLEQRRRDLAKLSRTLKAMR</sequence>
<dbReference type="Proteomes" id="UP000477750">
    <property type="component" value="Unassembled WGS sequence"/>
</dbReference>
<feature type="transmembrane region" description="Helical" evidence="2">
    <location>
        <begin position="507"/>
        <end position="524"/>
    </location>
</feature>
<feature type="region of interest" description="Disordered" evidence="1">
    <location>
        <begin position="1"/>
        <end position="27"/>
    </location>
</feature>
<dbReference type="EMBL" id="WIAO01000023">
    <property type="protein sequence ID" value="MQM27342.1"/>
    <property type="molecule type" value="Genomic_DNA"/>
</dbReference>
<gene>
    <name evidence="3" type="ORF">GFD30_17450</name>
</gene>
<organism evidence="3 4">
    <name type="scientific">Glycomyces albidus</name>
    <dbReference type="NCBI Taxonomy" id="2656774"/>
    <lineage>
        <taxon>Bacteria</taxon>
        <taxon>Bacillati</taxon>
        <taxon>Actinomycetota</taxon>
        <taxon>Actinomycetes</taxon>
        <taxon>Glycomycetales</taxon>
        <taxon>Glycomycetaceae</taxon>
        <taxon>Glycomyces</taxon>
    </lineage>
</organism>
<keyword evidence="2" id="KW-0472">Membrane</keyword>
<feature type="transmembrane region" description="Helical" evidence="2">
    <location>
        <begin position="174"/>
        <end position="194"/>
    </location>
</feature>
<feature type="transmembrane region" description="Helical" evidence="2">
    <location>
        <begin position="401"/>
        <end position="421"/>
    </location>
</feature>
<feature type="transmembrane region" description="Helical" evidence="2">
    <location>
        <begin position="665"/>
        <end position="683"/>
    </location>
</feature>
<proteinExistence type="predicted"/>
<feature type="transmembrane region" description="Helical" evidence="2">
    <location>
        <begin position="96"/>
        <end position="115"/>
    </location>
</feature>
<dbReference type="InterPro" id="IPR058062">
    <property type="entry name" value="SCO7613_C"/>
</dbReference>
<feature type="transmembrane region" description="Helical" evidence="2">
    <location>
        <begin position="317"/>
        <end position="337"/>
    </location>
</feature>
<evidence type="ECO:0000313" key="3">
    <source>
        <dbReference type="EMBL" id="MQM27342.1"/>
    </source>
</evidence>
<feature type="transmembrane region" description="Helical" evidence="2">
    <location>
        <begin position="536"/>
        <end position="554"/>
    </location>
</feature>
<comment type="caution">
    <text evidence="3">The sequence shown here is derived from an EMBL/GenBank/DDBJ whole genome shotgun (WGS) entry which is preliminary data.</text>
</comment>
<feature type="transmembrane region" description="Helical" evidence="2">
    <location>
        <begin position="372"/>
        <end position="395"/>
    </location>
</feature>
<accession>A0A6L5GCE2</accession>
<feature type="transmembrane region" description="Helical" evidence="2">
    <location>
        <begin position="151"/>
        <end position="168"/>
    </location>
</feature>
<keyword evidence="4" id="KW-1185">Reference proteome</keyword>
<reference evidence="3 4" key="1">
    <citation type="submission" date="2019-10" db="EMBL/GenBank/DDBJ databases">
        <title>Glycomyces albidus sp. nov., a novel actinomycete isolated from rhizosphere soil of wheat (Triticum aestivum L.).</title>
        <authorList>
            <person name="Qian L."/>
        </authorList>
    </citation>
    <scope>NUCLEOTIDE SEQUENCE [LARGE SCALE GENOMIC DNA]</scope>
    <source>
        <strain evidence="3 4">NEAU-7082</strain>
    </source>
</reference>
<feature type="transmembrane region" description="Helical" evidence="2">
    <location>
        <begin position="428"/>
        <end position="445"/>
    </location>
</feature>
<feature type="transmembrane region" description="Helical" evidence="2">
    <location>
        <begin position="690"/>
        <end position="709"/>
    </location>
</feature>
<feature type="transmembrane region" description="Helical" evidence="2">
    <location>
        <begin position="560"/>
        <end position="578"/>
    </location>
</feature>
<dbReference type="AlphaFoldDB" id="A0A6L5GCE2"/>
<dbReference type="RefSeq" id="WP_153026484.1">
    <property type="nucleotide sequence ID" value="NZ_WIAO01000023.1"/>
</dbReference>
<evidence type="ECO:0000313" key="4">
    <source>
        <dbReference type="Proteomes" id="UP000477750"/>
    </source>
</evidence>
<feature type="transmembrane region" description="Helical" evidence="2">
    <location>
        <begin position="232"/>
        <end position="252"/>
    </location>
</feature>
<protein>
    <submittedName>
        <fullName evidence="3">Uncharacterized protein</fullName>
    </submittedName>
</protein>
<feature type="compositionally biased region" description="Polar residues" evidence="1">
    <location>
        <begin position="1"/>
        <end position="12"/>
    </location>
</feature>
<feature type="transmembrane region" description="Helical" evidence="2">
    <location>
        <begin position="36"/>
        <end position="58"/>
    </location>
</feature>